<dbReference type="InterPro" id="IPR004369">
    <property type="entry name" value="Prolyl-tRNA_editing_YbaK/EbsC"/>
</dbReference>
<gene>
    <name evidence="6" type="ORF">ADM99_09925</name>
</gene>
<dbReference type="PANTHER" id="PTHR30411">
    <property type="entry name" value="CYTOPLASMIC PROTEIN"/>
    <property type="match status" value="1"/>
</dbReference>
<dbReference type="Proteomes" id="UP000050430">
    <property type="component" value="Unassembled WGS sequence"/>
</dbReference>
<organism evidence="6 7">
    <name type="scientific">Leptolinea tardivitalis</name>
    <dbReference type="NCBI Taxonomy" id="229920"/>
    <lineage>
        <taxon>Bacteria</taxon>
        <taxon>Bacillati</taxon>
        <taxon>Chloroflexota</taxon>
        <taxon>Anaerolineae</taxon>
        <taxon>Anaerolineales</taxon>
        <taxon>Anaerolineaceae</taxon>
        <taxon>Leptolinea</taxon>
    </lineage>
</organism>
<dbReference type="PANTHER" id="PTHR30411:SF0">
    <property type="entry name" value="CYS-TRNA(PRO)_CYS-TRNA(CYS) DEACYLASE YBAK"/>
    <property type="match status" value="1"/>
</dbReference>
<dbReference type="GO" id="GO:0016829">
    <property type="term" value="F:lyase activity"/>
    <property type="evidence" value="ECO:0007669"/>
    <property type="project" value="UniProtKB-KW"/>
</dbReference>
<dbReference type="PIRSF" id="PIRSF006181">
    <property type="entry name" value="EbsC_YbaK"/>
    <property type="match status" value="1"/>
</dbReference>
<reference evidence="6 7" key="1">
    <citation type="submission" date="2015-07" db="EMBL/GenBank/DDBJ databases">
        <title>Genome sequence of Leptolinea tardivitalis DSM 16556.</title>
        <authorList>
            <person name="Hemp J."/>
            <person name="Ward L.M."/>
            <person name="Pace L.A."/>
            <person name="Fischer W.W."/>
        </authorList>
    </citation>
    <scope>NUCLEOTIDE SEQUENCE [LARGE SCALE GENOMIC DNA]</scope>
    <source>
        <strain evidence="6 7">YMTK-2</strain>
    </source>
</reference>
<dbReference type="Gene3D" id="3.90.960.10">
    <property type="entry name" value="YbaK/aminoacyl-tRNA synthetase-associated domain"/>
    <property type="match status" value="1"/>
</dbReference>
<dbReference type="RefSeq" id="WP_062420373.1">
    <property type="nucleotide sequence ID" value="NZ_BBYA01000002.1"/>
</dbReference>
<dbReference type="EMBL" id="LGCK01000010">
    <property type="protein sequence ID" value="KPL71751.1"/>
    <property type="molecule type" value="Genomic_DNA"/>
</dbReference>
<feature type="domain" description="YbaK/aminoacyl-tRNA synthetase-associated" evidence="5">
    <location>
        <begin position="30"/>
        <end position="145"/>
    </location>
</feature>
<comment type="caution">
    <text evidence="6">The sequence shown here is derived from an EMBL/GenBank/DDBJ whole genome shotgun (WGS) entry which is preliminary data.</text>
</comment>
<dbReference type="AlphaFoldDB" id="A0A0P6WYP3"/>
<dbReference type="GO" id="GO:0006412">
    <property type="term" value="P:translation"/>
    <property type="evidence" value="ECO:0007669"/>
    <property type="project" value="UniProtKB-KW"/>
</dbReference>
<accession>A0A0P6WYP3</accession>
<dbReference type="Pfam" id="PF04073">
    <property type="entry name" value="tRNA_edit"/>
    <property type="match status" value="1"/>
</dbReference>
<evidence type="ECO:0000256" key="3">
    <source>
        <dbReference type="ARBA" id="ARBA00023239"/>
    </source>
</evidence>
<evidence type="ECO:0000256" key="2">
    <source>
        <dbReference type="ARBA" id="ARBA00022917"/>
    </source>
</evidence>
<evidence type="ECO:0000256" key="1">
    <source>
        <dbReference type="ARBA" id="ARBA00009798"/>
    </source>
</evidence>
<keyword evidence="3 4" id="KW-0456">Lyase</keyword>
<sequence length="161" mass="17333">MTINNVTRFLDSKKVKYQAFELPAEKLGAIESARLLGVSPKQVFKTIVVLRNKPGKPILAVVPGGSEVDLKALASAVGEKKLQLSTQAEAEKLTGLLAGGISPLALLNKGFQVWLDQSARNFDEIHISGGQRGLNIRLPVDALITLTNARMAVISHPENNQ</sequence>
<dbReference type="EC" id="4.2.-.-" evidence="4"/>
<evidence type="ECO:0000313" key="6">
    <source>
        <dbReference type="EMBL" id="KPL71751.1"/>
    </source>
</evidence>
<evidence type="ECO:0000256" key="4">
    <source>
        <dbReference type="PIRNR" id="PIRNR006181"/>
    </source>
</evidence>
<dbReference type="InterPro" id="IPR036754">
    <property type="entry name" value="YbaK/aa-tRNA-synt-asso_dom_sf"/>
</dbReference>
<evidence type="ECO:0000313" key="7">
    <source>
        <dbReference type="Proteomes" id="UP000050430"/>
    </source>
</evidence>
<name>A0A0P6WYP3_9CHLR</name>
<dbReference type="SUPFAM" id="SSF55826">
    <property type="entry name" value="YbaK/ProRS associated domain"/>
    <property type="match status" value="1"/>
</dbReference>
<proteinExistence type="inferred from homology"/>
<keyword evidence="7" id="KW-1185">Reference proteome</keyword>
<comment type="similarity">
    <text evidence="1 4">Belongs to the prolyl-tRNA editing family. YbaK/EbsC subfamily.</text>
</comment>
<dbReference type="STRING" id="229920.ADM99_09925"/>
<protein>
    <recommendedName>
        <fullName evidence="4">Cys-tRNA(Pro)/Cys-tRNA(Cys) deacylase</fullName>
        <ecNumber evidence="4">4.2.-.-</ecNumber>
    </recommendedName>
</protein>
<keyword evidence="2 4" id="KW-0648">Protein biosynthesis</keyword>
<dbReference type="GO" id="GO:0002161">
    <property type="term" value="F:aminoacyl-tRNA deacylase activity"/>
    <property type="evidence" value="ECO:0007669"/>
    <property type="project" value="InterPro"/>
</dbReference>
<dbReference type="InterPro" id="IPR007214">
    <property type="entry name" value="YbaK/aa-tRNA-synth-assoc-dom"/>
</dbReference>
<dbReference type="OrthoDB" id="9809296at2"/>
<dbReference type="CDD" id="cd00002">
    <property type="entry name" value="YbaK_deacylase"/>
    <property type="match status" value="1"/>
</dbReference>
<evidence type="ECO:0000259" key="5">
    <source>
        <dbReference type="Pfam" id="PF04073"/>
    </source>
</evidence>